<gene>
    <name evidence="2" type="ORF">ACAT0790_LOCUS65541</name>
</gene>
<organism evidence="2">
    <name type="scientific">Alexandrium catenella</name>
    <name type="common">Red tide dinoflagellate</name>
    <name type="synonym">Gonyaulax catenella</name>
    <dbReference type="NCBI Taxonomy" id="2925"/>
    <lineage>
        <taxon>Eukaryota</taxon>
        <taxon>Sar</taxon>
        <taxon>Alveolata</taxon>
        <taxon>Dinophyceae</taxon>
        <taxon>Gonyaulacales</taxon>
        <taxon>Pyrocystaceae</taxon>
        <taxon>Alexandrium</taxon>
    </lineage>
</organism>
<dbReference type="PANTHER" id="PTHR38899">
    <property type="entry name" value="DOMAIN OOKINETE PROTEIN, PUTATIVE-RELATED"/>
    <property type="match status" value="1"/>
</dbReference>
<sequence>MLLDFAASTAAAAEAEAMKKYVAAKAADEALEDLTPSTEAGTSSEDSDFDSEEEEESAPTPPSAFDVEDTIIIFDWDDTILPSTWMQREGLTLDASSRPSEQQAEQLRTLARLSARTLRSAKRLGSVILVTNAERGWIELSCHKFMPSLLPLVESMKIISARSAYEKMGVTSPVEWKCRAFQSECSSFYRCTTADRKRNVLSLGDSINERSALILVTKDMRNCVAKSLKFMEQPDVTQLQREHELVSRSIPQIVGHDGSLDLRVQVSA</sequence>
<feature type="compositionally biased region" description="Acidic residues" evidence="1">
    <location>
        <begin position="45"/>
        <end position="57"/>
    </location>
</feature>
<accession>A0A7S1WV53</accession>
<name>A0A7S1WV53_ALECA</name>
<dbReference type="EMBL" id="HBGE01109925">
    <property type="protein sequence ID" value="CAD9188767.1"/>
    <property type="molecule type" value="Transcribed_RNA"/>
</dbReference>
<feature type="region of interest" description="Disordered" evidence="1">
    <location>
        <begin position="30"/>
        <end position="64"/>
    </location>
</feature>
<dbReference type="PANTHER" id="PTHR38899:SF1">
    <property type="entry name" value="PROTEIN KINASE"/>
    <property type="match status" value="1"/>
</dbReference>
<protein>
    <submittedName>
        <fullName evidence="2">Uncharacterized protein</fullName>
    </submittedName>
</protein>
<reference evidence="2" key="1">
    <citation type="submission" date="2021-01" db="EMBL/GenBank/DDBJ databases">
        <authorList>
            <person name="Corre E."/>
            <person name="Pelletier E."/>
            <person name="Niang G."/>
            <person name="Scheremetjew M."/>
            <person name="Finn R."/>
            <person name="Kale V."/>
            <person name="Holt S."/>
            <person name="Cochrane G."/>
            <person name="Meng A."/>
            <person name="Brown T."/>
            <person name="Cohen L."/>
        </authorList>
    </citation>
    <scope>NUCLEOTIDE SEQUENCE</scope>
    <source>
        <strain evidence="2">OF101</strain>
    </source>
</reference>
<evidence type="ECO:0000256" key="1">
    <source>
        <dbReference type="SAM" id="MobiDB-lite"/>
    </source>
</evidence>
<evidence type="ECO:0000313" key="2">
    <source>
        <dbReference type="EMBL" id="CAD9188767.1"/>
    </source>
</evidence>
<proteinExistence type="predicted"/>
<dbReference type="AlphaFoldDB" id="A0A7S1WV53"/>